<name>A0A061C3X2_LACDL</name>
<reference evidence="2 3" key="2">
    <citation type="submission" date="2021-12" db="EMBL/GenBank/DDBJ databases">
        <title>Antimicrobial susceptibility of Lactobacillus delbrueckii subsp. lactis obtained from milk products and other habitats.</title>
        <authorList>
            <person name="Shani N."/>
        </authorList>
    </citation>
    <scope>NUCLEOTIDE SEQUENCE [LARGE SCALE GENOMIC DNA]</scope>
    <source>
        <strain evidence="2 3">FAM 21755</strain>
    </source>
</reference>
<dbReference type="Proteomes" id="UP001200334">
    <property type="component" value="Unassembled WGS sequence"/>
</dbReference>
<sequence>MLELSIFQIKNSREPLTQISADLTFADGFYQRAKDLVYEVKSAHVEGQLFYDEPFVTGNFQVEADLLVPSSRSLEAVPLKQKFSFVENYSDHEPTQEEKELGLMIIPLDDDRIDVQTAVEDNMLLNIPSTVLTKEEAEEDLYPEGQGWEVMSEQDFAGQKKDQVNPAFAQLQGLLDKMQAEEDKDKAEDEEK</sequence>
<dbReference type="EMBL" id="CP031023">
    <property type="protein sequence ID" value="AZA15784.1"/>
    <property type="molecule type" value="Genomic_DNA"/>
</dbReference>
<dbReference type="RefSeq" id="WP_003614912.1">
    <property type="nucleotide sequence ID" value="NZ_BJLK01000033.1"/>
</dbReference>
<evidence type="ECO:0000313" key="3">
    <source>
        <dbReference type="Proteomes" id="UP001200334"/>
    </source>
</evidence>
<dbReference type="InterPro" id="IPR003772">
    <property type="entry name" value="YceD"/>
</dbReference>
<protein>
    <submittedName>
        <fullName evidence="1">DUF177 domain-containing protein</fullName>
    </submittedName>
</protein>
<evidence type="ECO:0000313" key="2">
    <source>
        <dbReference type="EMBL" id="MCD5563983.1"/>
    </source>
</evidence>
<gene>
    <name evidence="1" type="ORF">DQL93_03885</name>
    <name evidence="2" type="ORF">LOB85_07690</name>
</gene>
<accession>A0A061C3X2</accession>
<evidence type="ECO:0000313" key="1">
    <source>
        <dbReference type="EMBL" id="AZA15784.1"/>
    </source>
</evidence>
<organism evidence="1">
    <name type="scientific">Lactobacillus delbrueckii subsp. lactis</name>
    <dbReference type="NCBI Taxonomy" id="29397"/>
    <lineage>
        <taxon>Bacteria</taxon>
        <taxon>Bacillati</taxon>
        <taxon>Bacillota</taxon>
        <taxon>Bacilli</taxon>
        <taxon>Lactobacillales</taxon>
        <taxon>Lactobacillaceae</taxon>
        <taxon>Lactobacillus</taxon>
    </lineage>
</organism>
<reference evidence="1" key="1">
    <citation type="submission" date="2018-07" db="EMBL/GenBank/DDBJ databases">
        <authorList>
            <person name="Somerville V."/>
        </authorList>
    </citation>
    <scope>NUCLEOTIDE SEQUENCE</scope>
    <source>
        <strain evidence="1">NWC_2_2</strain>
    </source>
</reference>
<dbReference type="AlphaFoldDB" id="A0A061C3X2"/>
<dbReference type="EMBL" id="JAJNUY010000037">
    <property type="protein sequence ID" value="MCD5563983.1"/>
    <property type="molecule type" value="Genomic_DNA"/>
</dbReference>
<dbReference type="Pfam" id="PF02620">
    <property type="entry name" value="YceD"/>
    <property type="match status" value="1"/>
</dbReference>
<dbReference type="OrthoDB" id="9790372at2"/>
<proteinExistence type="predicted"/>